<dbReference type="RefSeq" id="WP_317015442.1">
    <property type="nucleotide sequence ID" value="NZ_CP136511.1"/>
</dbReference>
<dbReference type="InterPro" id="IPR000847">
    <property type="entry name" value="LysR_HTH_N"/>
</dbReference>
<protein>
    <recommendedName>
        <fullName evidence="1">HTH lysR-type domain-containing protein</fullName>
    </recommendedName>
</protein>
<dbReference type="EMBL" id="CP136511">
    <property type="protein sequence ID" value="WOD13781.1"/>
    <property type="molecule type" value="Genomic_DNA"/>
</dbReference>
<keyword evidence="3" id="KW-1185">Reference proteome</keyword>
<evidence type="ECO:0000313" key="3">
    <source>
        <dbReference type="Proteomes" id="UP001302652"/>
    </source>
</evidence>
<sequence length="39" mass="4354">MSQALARLRRKFNDQVFVRVPRGMGSTSAHGIFGKSLPH</sequence>
<dbReference type="PROSITE" id="PS50931">
    <property type="entry name" value="HTH_LYSR"/>
    <property type="match status" value="1"/>
</dbReference>
<evidence type="ECO:0000313" key="2">
    <source>
        <dbReference type="EMBL" id="WOD13781.1"/>
    </source>
</evidence>
<reference evidence="2 3" key="1">
    <citation type="submission" date="2023-10" db="EMBL/GenBank/DDBJ databases">
        <title>Surface-active antibiotics is a multifunctional adaptation for post-fire microbes.</title>
        <authorList>
            <person name="Liu M.D."/>
            <person name="Du Y."/>
            <person name="Koupaei S.K."/>
            <person name="Kim N.R."/>
            <person name="Zhang W."/>
            <person name="Traxler M.F."/>
        </authorList>
    </citation>
    <scope>NUCLEOTIDE SEQUENCE [LARGE SCALE GENOMIC DNA]</scope>
    <source>
        <strain evidence="2 3">F3</strain>
    </source>
</reference>
<name>A0ABZ0E943_9BURK</name>
<evidence type="ECO:0000259" key="1">
    <source>
        <dbReference type="PROSITE" id="PS50931"/>
    </source>
</evidence>
<accession>A0ABZ0E943</accession>
<organism evidence="2 3">
    <name type="scientific">Paraburkholderia kirstenboschensis</name>
    <dbReference type="NCBI Taxonomy" id="1245436"/>
    <lineage>
        <taxon>Bacteria</taxon>
        <taxon>Pseudomonadati</taxon>
        <taxon>Pseudomonadota</taxon>
        <taxon>Betaproteobacteria</taxon>
        <taxon>Burkholderiales</taxon>
        <taxon>Burkholderiaceae</taxon>
        <taxon>Paraburkholderia</taxon>
    </lineage>
</organism>
<gene>
    <name evidence="2" type="ORF">RW095_07455</name>
</gene>
<dbReference type="Proteomes" id="UP001302652">
    <property type="component" value="Chromosome 3"/>
</dbReference>
<feature type="domain" description="HTH lysR-type" evidence="1">
    <location>
        <begin position="1"/>
        <end position="27"/>
    </location>
</feature>
<proteinExistence type="predicted"/>